<dbReference type="Pfam" id="PF01424">
    <property type="entry name" value="R3H"/>
    <property type="match status" value="1"/>
</dbReference>
<feature type="domain" description="R3H" evidence="3">
    <location>
        <begin position="217"/>
        <end position="280"/>
    </location>
</feature>
<dbReference type="InterPro" id="IPR036867">
    <property type="entry name" value="R3H_dom_sf"/>
</dbReference>
<feature type="compositionally biased region" description="Polar residues" evidence="2">
    <location>
        <begin position="418"/>
        <end position="430"/>
    </location>
</feature>
<dbReference type="PROSITE" id="PS51673">
    <property type="entry name" value="SUZ"/>
    <property type="match status" value="1"/>
</dbReference>
<protein>
    <submittedName>
        <fullName evidence="5">R3h domain protein</fullName>
    </submittedName>
</protein>
<dbReference type="InterPro" id="IPR051937">
    <property type="entry name" value="R3H_domain_containing"/>
</dbReference>
<evidence type="ECO:0000259" key="3">
    <source>
        <dbReference type="PROSITE" id="PS51061"/>
    </source>
</evidence>
<evidence type="ECO:0000259" key="4">
    <source>
        <dbReference type="PROSITE" id="PS51673"/>
    </source>
</evidence>
<feature type="compositionally biased region" description="Polar residues" evidence="2">
    <location>
        <begin position="43"/>
        <end position="69"/>
    </location>
</feature>
<evidence type="ECO:0000313" key="6">
    <source>
        <dbReference type="Proteomes" id="UP000007796"/>
    </source>
</evidence>
<dbReference type="EMBL" id="GL629997">
    <property type="protein sequence ID" value="EFW99236.1"/>
    <property type="molecule type" value="Genomic_DNA"/>
</dbReference>
<dbReference type="CDD" id="cd02642">
    <property type="entry name" value="R3H_encore_like"/>
    <property type="match status" value="1"/>
</dbReference>
<evidence type="ECO:0000256" key="2">
    <source>
        <dbReference type="SAM" id="MobiDB-lite"/>
    </source>
</evidence>
<dbReference type="OrthoDB" id="278430at2759"/>
<dbReference type="PROSITE" id="PS51061">
    <property type="entry name" value="R3H"/>
    <property type="match status" value="1"/>
</dbReference>
<feature type="domain" description="SUZ" evidence="4">
    <location>
        <begin position="281"/>
        <end position="367"/>
    </location>
</feature>
<keyword evidence="1" id="KW-0597">Phosphoprotein</keyword>
<feature type="region of interest" description="Disordered" evidence="2">
    <location>
        <begin position="289"/>
        <end position="435"/>
    </location>
</feature>
<evidence type="ECO:0000256" key="1">
    <source>
        <dbReference type="ARBA" id="ARBA00022553"/>
    </source>
</evidence>
<evidence type="ECO:0000313" key="5">
    <source>
        <dbReference type="EMBL" id="EFW99236.1"/>
    </source>
</evidence>
<dbReference type="Gene3D" id="3.30.1370.50">
    <property type="entry name" value="R3H-like domain"/>
    <property type="match status" value="1"/>
</dbReference>
<feature type="compositionally biased region" description="Pro residues" evidence="2">
    <location>
        <begin position="548"/>
        <end position="560"/>
    </location>
</feature>
<dbReference type="InterPro" id="IPR024771">
    <property type="entry name" value="SUZ"/>
</dbReference>
<dbReference type="PANTHER" id="PTHR15672">
    <property type="entry name" value="CAMP-REGULATED PHOSPHOPROTEIN 21 RELATED R3H DOMAIN CONTAINING PROTEIN"/>
    <property type="match status" value="1"/>
</dbReference>
<sequence>MEERKKASRKETSSLAGFAEGTADLEALRVTELKRPDLVLSGMASSSADRSTKPSYSNGSIQSQPSSDDVSQKADSEFGTKPPSLDGKSITSGTTFNALDEKESLRPDDSASVKAAADEDDTFSVRGSLVVNSRLGSDIAPRIHRIQIGDMPPRIIAHISPEPAVPGIVTPRSLSSEQQPVTEARVQLATITVPPDALNGQSPDEKLLDAMQTPKDRLFLLRLESDVVNFVQNSKEPFMDLPPSNSFCRMLTHKLADYYHMTHSFEAVAGSVRIFRTPFCRVPPPLASLVAVNPPSSNTPPPTIQPKKIMRRGEDTELSLSAGPSKANSETGSDSKDKGARAKETLSREAREEAYNKARERIFGSSMPAESSTPENDDGTGISRASSVSAKDKAALNKKLKAGKQRRDDSESFDSRSQYTPYYTHPQQPTWIPPQYIIPAGNVQYSQGQAVMQQAQPPLSQQQVQPLPAQVQTPPFANAIQPQVAYGNPPSGYPQAAPGNGLVPQAGASPQQYPPQPVPSRYPTQSAPPGFPYAPTVQPGMAAQRWQQPPPSFSPNPFPSPQSRTLPPHVGIPYAFGQLPVNVNPNDPKSQHPIPGSYAGNYNRHSFNPQTQSFVPGNGAIPPPGPPMHYGGGMHVPMVGLPQGQTAGPPNAYGGNGYQQLPALSVSPYGEGPVSSYGMLRQGSNNSGPPFAQAQVQGPMAYQGPGPASHGVTPHGPALDPAVHGPRSQVAARGPNMVPFHAPPRGPSHGAAHIHKQHVQHGPVYGPKKAGVAPGPVARPQAFSYLPNYGNPATLPQKPATAAELRH</sequence>
<feature type="region of interest" description="Disordered" evidence="2">
    <location>
        <begin position="481"/>
        <end position="563"/>
    </location>
</feature>
<reference evidence="5 6" key="1">
    <citation type="journal article" date="2011" name="Proc. Natl. Acad. Sci. U.S.A.">
        <title>Genome and transcriptome analyses of the mountain pine beetle-fungal symbiont Grosmannia clavigera, a lodgepole pine pathogen.</title>
        <authorList>
            <person name="DiGuistini S."/>
            <person name="Wang Y."/>
            <person name="Liao N.Y."/>
            <person name="Taylor G."/>
            <person name="Tanguay P."/>
            <person name="Feau N."/>
            <person name="Henrissat B."/>
            <person name="Chan S.K."/>
            <person name="Hesse-Orce U."/>
            <person name="Alamouti S.M."/>
            <person name="Tsui C.K.M."/>
            <person name="Docking R.T."/>
            <person name="Levasseur A."/>
            <person name="Haridas S."/>
            <person name="Robertson G."/>
            <person name="Birol I."/>
            <person name="Holt R.A."/>
            <person name="Marra M.A."/>
            <person name="Hamelin R.C."/>
            <person name="Hirst M."/>
            <person name="Jones S.J.M."/>
            <person name="Bohlmann J."/>
            <person name="Breuil C."/>
        </authorList>
    </citation>
    <scope>NUCLEOTIDE SEQUENCE [LARGE SCALE GENOMIC DNA]</scope>
    <source>
        <strain evidence="6">kw1407 / UAMH 11150</strain>
    </source>
</reference>
<dbReference type="HOGENOM" id="CLU_017788_0_0_1"/>
<name>F0XSL8_GROCL</name>
<organism evidence="6">
    <name type="scientific">Grosmannia clavigera (strain kw1407 / UAMH 11150)</name>
    <name type="common">Blue stain fungus</name>
    <name type="synonym">Graphiocladiella clavigera</name>
    <dbReference type="NCBI Taxonomy" id="655863"/>
    <lineage>
        <taxon>Eukaryota</taxon>
        <taxon>Fungi</taxon>
        <taxon>Dikarya</taxon>
        <taxon>Ascomycota</taxon>
        <taxon>Pezizomycotina</taxon>
        <taxon>Sordariomycetes</taxon>
        <taxon>Sordariomycetidae</taxon>
        <taxon>Ophiostomatales</taxon>
        <taxon>Ophiostomataceae</taxon>
        <taxon>Leptographium</taxon>
    </lineage>
</organism>
<dbReference type="PANTHER" id="PTHR15672:SF8">
    <property type="entry name" value="PROTEIN ENCORE"/>
    <property type="match status" value="1"/>
</dbReference>
<feature type="compositionally biased region" description="Basic and acidic residues" evidence="2">
    <location>
        <begin position="1"/>
        <end position="12"/>
    </location>
</feature>
<dbReference type="Pfam" id="PF12752">
    <property type="entry name" value="SUZ"/>
    <property type="match status" value="1"/>
</dbReference>
<dbReference type="Proteomes" id="UP000007796">
    <property type="component" value="Unassembled WGS sequence"/>
</dbReference>
<dbReference type="InterPro" id="IPR001374">
    <property type="entry name" value="R3H_dom"/>
</dbReference>
<dbReference type="eggNOG" id="KOG2953">
    <property type="taxonomic scope" value="Eukaryota"/>
</dbReference>
<dbReference type="InParanoid" id="F0XSL8"/>
<feature type="compositionally biased region" description="Basic and acidic residues" evidence="2">
    <location>
        <begin position="405"/>
        <end position="414"/>
    </location>
</feature>
<feature type="region of interest" description="Disordered" evidence="2">
    <location>
        <begin position="42"/>
        <end position="119"/>
    </location>
</feature>
<gene>
    <name evidence="5" type="ORF">CMQ_5657</name>
</gene>
<feature type="compositionally biased region" description="Basic and acidic residues" evidence="2">
    <location>
        <begin position="99"/>
        <end position="111"/>
    </location>
</feature>
<dbReference type="GO" id="GO:0003676">
    <property type="term" value="F:nucleic acid binding"/>
    <property type="evidence" value="ECO:0007669"/>
    <property type="project" value="UniProtKB-UniRule"/>
</dbReference>
<feature type="region of interest" description="Disordered" evidence="2">
    <location>
        <begin position="1"/>
        <end position="21"/>
    </location>
</feature>
<accession>F0XSL8</accession>
<dbReference type="GeneID" id="25979003"/>
<feature type="compositionally biased region" description="Basic and acidic residues" evidence="2">
    <location>
        <begin position="333"/>
        <end position="362"/>
    </location>
</feature>
<dbReference type="GO" id="GO:0006012">
    <property type="term" value="P:galactose metabolic process"/>
    <property type="evidence" value="ECO:0007669"/>
    <property type="project" value="TreeGrafter"/>
</dbReference>
<dbReference type="STRING" id="655863.F0XSL8"/>
<dbReference type="RefSeq" id="XP_014168719.1">
    <property type="nucleotide sequence ID" value="XM_014313244.1"/>
</dbReference>
<dbReference type="AlphaFoldDB" id="F0XSL8"/>
<keyword evidence="6" id="KW-1185">Reference proteome</keyword>
<dbReference type="SUPFAM" id="SSF82708">
    <property type="entry name" value="R3H domain"/>
    <property type="match status" value="1"/>
</dbReference>
<proteinExistence type="predicted"/>